<evidence type="ECO:0000256" key="1">
    <source>
        <dbReference type="SAM" id="Phobius"/>
    </source>
</evidence>
<proteinExistence type="predicted"/>
<comment type="caution">
    <text evidence="2">The sequence shown here is derived from an EMBL/GenBank/DDBJ whole genome shotgun (WGS) entry which is preliminary data.</text>
</comment>
<dbReference type="AlphaFoldDB" id="A0A2T2YJJ7"/>
<protein>
    <submittedName>
        <fullName evidence="2">Uncharacterized protein</fullName>
    </submittedName>
</protein>
<accession>A0A2T2YJJ7</accession>
<dbReference type="Proteomes" id="UP000240357">
    <property type="component" value="Unassembled WGS sequence"/>
</dbReference>
<dbReference type="EMBL" id="PYFT01000001">
    <property type="protein sequence ID" value="PSR55684.1"/>
    <property type="molecule type" value="Genomic_DNA"/>
</dbReference>
<name>A0A2T2YJJ7_9BACT</name>
<keyword evidence="3" id="KW-1185">Reference proteome</keyword>
<feature type="transmembrane region" description="Helical" evidence="1">
    <location>
        <begin position="12"/>
        <end position="39"/>
    </location>
</feature>
<evidence type="ECO:0000313" key="2">
    <source>
        <dbReference type="EMBL" id="PSR55684.1"/>
    </source>
</evidence>
<evidence type="ECO:0000313" key="3">
    <source>
        <dbReference type="Proteomes" id="UP000240357"/>
    </source>
</evidence>
<keyword evidence="1" id="KW-0472">Membrane</keyword>
<keyword evidence="1" id="KW-1133">Transmembrane helix</keyword>
<keyword evidence="1" id="KW-0812">Transmembrane</keyword>
<gene>
    <name evidence="2" type="ORF">AHMF7605_20330</name>
</gene>
<sequence length="72" mass="7817">MDKPALETYLVSSAAVIAVDLGNLVLDARIFILLSLVLLPFKKSSLPDLLFLIRVLPALFSGNSLGYILENT</sequence>
<reference evidence="2 3" key="1">
    <citation type="submission" date="2018-03" db="EMBL/GenBank/DDBJ databases">
        <title>Adhaeribacter sp. HMF7605 Genome sequencing and assembly.</title>
        <authorList>
            <person name="Kang H."/>
            <person name="Kang J."/>
            <person name="Cha I."/>
            <person name="Kim H."/>
            <person name="Joh K."/>
        </authorList>
    </citation>
    <scope>NUCLEOTIDE SEQUENCE [LARGE SCALE GENOMIC DNA]</scope>
    <source>
        <strain evidence="2 3">HMF7605</strain>
    </source>
</reference>
<feature type="transmembrane region" description="Helical" evidence="1">
    <location>
        <begin position="51"/>
        <end position="69"/>
    </location>
</feature>
<organism evidence="2 3">
    <name type="scientific">Adhaeribacter arboris</name>
    <dbReference type="NCBI Taxonomy" id="2072846"/>
    <lineage>
        <taxon>Bacteria</taxon>
        <taxon>Pseudomonadati</taxon>
        <taxon>Bacteroidota</taxon>
        <taxon>Cytophagia</taxon>
        <taxon>Cytophagales</taxon>
        <taxon>Hymenobacteraceae</taxon>
        <taxon>Adhaeribacter</taxon>
    </lineage>
</organism>